<sequence length="85" mass="9424">MNFLAKIYVTLKASVLDPQGTTVTHALHAQNFLSVSDVRVGKYMEVTLSAQSKEEAATLVRDMCDQLLTNPVIETYTFELTEAQS</sequence>
<evidence type="ECO:0000313" key="8">
    <source>
        <dbReference type="Proteomes" id="UP001139263"/>
    </source>
</evidence>
<comment type="caution">
    <text evidence="7">The sequence shown here is derived from an EMBL/GenBank/DDBJ whole genome shotgun (WGS) entry which is preliminary data.</text>
</comment>
<dbReference type="PANTHER" id="PTHR34696">
    <property type="entry name" value="PHOSPHORIBOSYLFORMYLGLYCINAMIDINE SYNTHASE SUBUNIT PURS"/>
    <property type="match status" value="1"/>
</dbReference>
<keyword evidence="4 6" id="KW-0658">Purine biosynthesis</keyword>
<evidence type="ECO:0000256" key="5">
    <source>
        <dbReference type="ARBA" id="ARBA00022840"/>
    </source>
</evidence>
<dbReference type="AlphaFoldDB" id="A0A9X1V717"/>
<keyword evidence="1 6" id="KW-0963">Cytoplasm</keyword>
<evidence type="ECO:0000313" key="7">
    <source>
        <dbReference type="EMBL" id="MCI0182706.1"/>
    </source>
</evidence>
<proteinExistence type="inferred from homology"/>
<dbReference type="EC" id="6.3.5.3" evidence="6"/>
<keyword evidence="3 6" id="KW-0547">Nucleotide-binding</keyword>
<reference evidence="7" key="1">
    <citation type="submission" date="2022-03" db="EMBL/GenBank/DDBJ databases">
        <title>Draft Genome Sequence of Firmicute Strain S0AB, a Heterotrophic Iron/Sulfur-Oxidizing Extreme Acidophile.</title>
        <authorList>
            <person name="Vergara E."/>
            <person name="Pakostova E."/>
            <person name="Johnson D.B."/>
            <person name="Holmes D.S."/>
        </authorList>
    </citation>
    <scope>NUCLEOTIDE SEQUENCE</scope>
    <source>
        <strain evidence="7">S0AB</strain>
    </source>
</reference>
<keyword evidence="5 6" id="KW-0067">ATP-binding</keyword>
<dbReference type="GO" id="GO:0004642">
    <property type="term" value="F:phosphoribosylformylglycinamidine synthase activity"/>
    <property type="evidence" value="ECO:0007669"/>
    <property type="project" value="UniProtKB-UniRule"/>
</dbReference>
<protein>
    <recommendedName>
        <fullName evidence="6">Phosphoribosylformylglycinamidine synthase subunit PurS</fullName>
        <shortName evidence="6">FGAM synthase</shortName>
        <ecNumber evidence="6">6.3.5.3</ecNumber>
    </recommendedName>
    <alternativeName>
        <fullName evidence="6">Formylglycinamide ribonucleotide amidotransferase subunit III</fullName>
        <shortName evidence="6">FGAR amidotransferase III</shortName>
        <shortName evidence="6">FGAR-AT III</shortName>
    </alternativeName>
    <alternativeName>
        <fullName evidence="6">Phosphoribosylformylglycinamidine synthase subunit III</fullName>
    </alternativeName>
</protein>
<comment type="subcellular location">
    <subcellularLocation>
        <location evidence="6">Cytoplasm</location>
    </subcellularLocation>
</comment>
<dbReference type="Gene3D" id="3.30.1280.10">
    <property type="entry name" value="Phosphoribosylformylglycinamidine synthase subunit PurS"/>
    <property type="match status" value="1"/>
</dbReference>
<comment type="pathway">
    <text evidence="6">Purine metabolism; IMP biosynthesis via de novo pathway; 5-amino-1-(5-phospho-D-ribosyl)imidazole from N(2)-formyl-N(1)-(5-phospho-D-ribosyl)glycinamide: step 1/2.</text>
</comment>
<name>A0A9X1V717_9BACL</name>
<dbReference type="Pfam" id="PF02700">
    <property type="entry name" value="PurS"/>
    <property type="match status" value="1"/>
</dbReference>
<gene>
    <name evidence="6 7" type="primary">purS</name>
    <name evidence="7" type="ORF">MM817_00975</name>
</gene>
<dbReference type="PANTHER" id="PTHR34696:SF1">
    <property type="entry name" value="PHOSPHORIBOSYLFORMYLGLYCINAMIDINE SYNTHASE SUBUNIT PURS"/>
    <property type="match status" value="1"/>
</dbReference>
<comment type="function">
    <text evidence="6">Part of the phosphoribosylformylglycinamidine synthase complex involved in the purines biosynthetic pathway. Catalyzes the ATP-dependent conversion of formylglycinamide ribonucleotide (FGAR) and glutamine to yield formylglycinamidine ribonucleotide (FGAM) and glutamate. The FGAM synthase complex is composed of three subunits. PurQ produces an ammonia molecule by converting glutamine to glutamate. PurL transfers the ammonia molecule to FGAR to form FGAM in an ATP-dependent manner. PurS interacts with PurQ and PurL and is thought to assist in the transfer of the ammonia molecule from PurQ to PurL.</text>
</comment>
<dbReference type="InterPro" id="IPR036604">
    <property type="entry name" value="PurS-like_sf"/>
</dbReference>
<dbReference type="NCBIfam" id="NF004630">
    <property type="entry name" value="PRK05974.1"/>
    <property type="match status" value="1"/>
</dbReference>
<dbReference type="HAMAP" id="MF_01926">
    <property type="entry name" value="PurS"/>
    <property type="match status" value="1"/>
</dbReference>
<dbReference type="EMBL" id="JALBUF010000002">
    <property type="protein sequence ID" value="MCI0182706.1"/>
    <property type="molecule type" value="Genomic_DNA"/>
</dbReference>
<accession>A0A9X1V717</accession>
<comment type="subunit">
    <text evidence="6">Part of the FGAM synthase complex composed of 1 PurL, 1 PurQ and 2 PurS subunits.</text>
</comment>
<evidence type="ECO:0000256" key="4">
    <source>
        <dbReference type="ARBA" id="ARBA00022755"/>
    </source>
</evidence>
<evidence type="ECO:0000256" key="1">
    <source>
        <dbReference type="ARBA" id="ARBA00022490"/>
    </source>
</evidence>
<dbReference type="GO" id="GO:0005524">
    <property type="term" value="F:ATP binding"/>
    <property type="evidence" value="ECO:0007669"/>
    <property type="project" value="UniProtKB-UniRule"/>
</dbReference>
<keyword evidence="8" id="KW-1185">Reference proteome</keyword>
<evidence type="ECO:0000256" key="6">
    <source>
        <dbReference type="HAMAP-Rule" id="MF_01926"/>
    </source>
</evidence>
<dbReference type="NCBIfam" id="TIGR00302">
    <property type="entry name" value="phosphoribosylformylglycinamidine synthase subunit PurS"/>
    <property type="match status" value="1"/>
</dbReference>
<evidence type="ECO:0000256" key="2">
    <source>
        <dbReference type="ARBA" id="ARBA00022598"/>
    </source>
</evidence>
<organism evidence="7 8">
    <name type="scientific">Sulfoacidibacillus ferrooxidans</name>
    <dbReference type="NCBI Taxonomy" id="2005001"/>
    <lineage>
        <taxon>Bacteria</taxon>
        <taxon>Bacillati</taxon>
        <taxon>Bacillota</taxon>
        <taxon>Bacilli</taxon>
        <taxon>Bacillales</taxon>
        <taxon>Alicyclobacillaceae</taxon>
        <taxon>Sulfoacidibacillus</taxon>
    </lineage>
</organism>
<dbReference type="InterPro" id="IPR003850">
    <property type="entry name" value="PurS"/>
</dbReference>
<dbReference type="RefSeq" id="WP_419723369.1">
    <property type="nucleotide sequence ID" value="NZ_JALBUF010000002.1"/>
</dbReference>
<comment type="catalytic activity">
    <reaction evidence="6">
        <text>N(2)-formyl-N(1)-(5-phospho-beta-D-ribosyl)glycinamide + L-glutamine + ATP + H2O = 2-formamido-N(1)-(5-O-phospho-beta-D-ribosyl)acetamidine + L-glutamate + ADP + phosphate + H(+)</text>
        <dbReference type="Rhea" id="RHEA:17129"/>
        <dbReference type="ChEBI" id="CHEBI:15377"/>
        <dbReference type="ChEBI" id="CHEBI:15378"/>
        <dbReference type="ChEBI" id="CHEBI:29985"/>
        <dbReference type="ChEBI" id="CHEBI:30616"/>
        <dbReference type="ChEBI" id="CHEBI:43474"/>
        <dbReference type="ChEBI" id="CHEBI:58359"/>
        <dbReference type="ChEBI" id="CHEBI:147286"/>
        <dbReference type="ChEBI" id="CHEBI:147287"/>
        <dbReference type="ChEBI" id="CHEBI:456216"/>
        <dbReference type="EC" id="6.3.5.3"/>
    </reaction>
</comment>
<dbReference type="Proteomes" id="UP001139263">
    <property type="component" value="Unassembled WGS sequence"/>
</dbReference>
<keyword evidence="2 6" id="KW-0436">Ligase</keyword>
<dbReference type="SUPFAM" id="SSF82697">
    <property type="entry name" value="PurS-like"/>
    <property type="match status" value="1"/>
</dbReference>
<dbReference type="GO" id="GO:0006189">
    <property type="term" value="P:'de novo' IMP biosynthetic process"/>
    <property type="evidence" value="ECO:0007669"/>
    <property type="project" value="UniProtKB-UniRule"/>
</dbReference>
<evidence type="ECO:0000256" key="3">
    <source>
        <dbReference type="ARBA" id="ARBA00022741"/>
    </source>
</evidence>
<dbReference type="GO" id="GO:0005737">
    <property type="term" value="C:cytoplasm"/>
    <property type="evidence" value="ECO:0007669"/>
    <property type="project" value="UniProtKB-SubCell"/>
</dbReference>
<comment type="similarity">
    <text evidence="6">Belongs to the PurS family.</text>
</comment>